<dbReference type="Pfam" id="PF13671">
    <property type="entry name" value="AAA_33"/>
    <property type="match status" value="1"/>
</dbReference>
<evidence type="ECO:0000313" key="1">
    <source>
        <dbReference type="EMBL" id="GAA4413952.1"/>
    </source>
</evidence>
<accession>A0ABP8KR57</accession>
<dbReference type="Gene3D" id="3.40.50.300">
    <property type="entry name" value="P-loop containing nucleotide triphosphate hydrolases"/>
    <property type="match status" value="1"/>
</dbReference>
<dbReference type="InterPro" id="IPR027417">
    <property type="entry name" value="P-loop_NTPase"/>
</dbReference>
<reference evidence="2" key="1">
    <citation type="journal article" date="2019" name="Int. J. Syst. Evol. Microbiol.">
        <title>The Global Catalogue of Microorganisms (GCM) 10K type strain sequencing project: providing services to taxonomists for standard genome sequencing and annotation.</title>
        <authorList>
            <consortium name="The Broad Institute Genomics Platform"/>
            <consortium name="The Broad Institute Genome Sequencing Center for Infectious Disease"/>
            <person name="Wu L."/>
            <person name="Ma J."/>
        </authorList>
    </citation>
    <scope>NUCLEOTIDE SEQUENCE [LARGE SCALE GENOMIC DNA]</scope>
    <source>
        <strain evidence="2">JCM 17925</strain>
    </source>
</reference>
<dbReference type="EMBL" id="BAABHB010000011">
    <property type="protein sequence ID" value="GAA4413952.1"/>
    <property type="molecule type" value="Genomic_DNA"/>
</dbReference>
<proteinExistence type="predicted"/>
<evidence type="ECO:0000313" key="2">
    <source>
        <dbReference type="Proteomes" id="UP001500936"/>
    </source>
</evidence>
<dbReference type="Proteomes" id="UP001500936">
    <property type="component" value="Unassembled WGS sequence"/>
</dbReference>
<dbReference type="InterPro" id="IPR052732">
    <property type="entry name" value="Cell-binding_unc_protein"/>
</dbReference>
<keyword evidence="2" id="KW-1185">Reference proteome</keyword>
<sequence length="536" mass="60939">MTAPTLSDYIEFLARPGSYADPTTAVEIRQTHISVVAIADTYVYKLKKPVRFDFLNFSTPKRRLHFCKEEIRLNRRLSPSLYVDLLPVYFYQGRLQFYPEGRVVNYVIQMHRLSEEGLLVNQIRRPAFSLTVLDRVAATLIRFYRQSKATLGMRSYGSVRQVRRLARAVTPGTGELEQVGMPASTAYSLFQYLSGFPDSESERFLHRMATRRIVEGHGDLRCEHIHIEGSAVNIYDCLEFDRKLRCLDWLNDIAFLLMDLEYRRCRHLAGYLETKLLNALETEDVGALLTFYKTYRACVRGKVNRLKAAETEVPEPEREASRQKARRYYQLALRYSLLGSAPTVVVCLGSVASGKSTLAAALASWLGVAHLSSDRLRKQQAGVEPLTRLPDPERAQLYTPAMTDQVYNRLTGQALQEVKLAGAAMVDATYREPRHLQALRDQCRQEGIRLLVIQTQASEALILQRLRSREGQATVSDLRLSDYAPETFHLSYAVADLADTVLPVDTGEPVDQLIERRVFPWFREAGVPKAIIANKL</sequence>
<dbReference type="InterPro" id="IPR011009">
    <property type="entry name" value="Kinase-like_dom_sf"/>
</dbReference>
<dbReference type="PANTHER" id="PTHR43883:SF1">
    <property type="entry name" value="GLUCONOKINASE"/>
    <property type="match status" value="1"/>
</dbReference>
<organism evidence="1 2">
    <name type="scientific">Nibrella viscosa</name>
    <dbReference type="NCBI Taxonomy" id="1084524"/>
    <lineage>
        <taxon>Bacteria</taxon>
        <taxon>Pseudomonadati</taxon>
        <taxon>Bacteroidota</taxon>
        <taxon>Cytophagia</taxon>
        <taxon>Cytophagales</taxon>
        <taxon>Spirosomataceae</taxon>
        <taxon>Nibrella</taxon>
    </lineage>
</organism>
<dbReference type="SUPFAM" id="SSF56112">
    <property type="entry name" value="Protein kinase-like (PK-like)"/>
    <property type="match status" value="1"/>
</dbReference>
<dbReference type="SUPFAM" id="SSF52540">
    <property type="entry name" value="P-loop containing nucleoside triphosphate hydrolases"/>
    <property type="match status" value="1"/>
</dbReference>
<gene>
    <name evidence="1" type="ORF">GCM10023187_42810</name>
</gene>
<name>A0ABP8KR57_9BACT</name>
<dbReference type="PANTHER" id="PTHR43883">
    <property type="entry name" value="SLR0207 PROTEIN"/>
    <property type="match status" value="1"/>
</dbReference>
<comment type="caution">
    <text evidence="1">The sequence shown here is derived from an EMBL/GenBank/DDBJ whole genome shotgun (WGS) entry which is preliminary data.</text>
</comment>
<protein>
    <submittedName>
        <fullName evidence="1">Bifunctional aminoglycoside phosphotransferase/ATP-binding protein</fullName>
    </submittedName>
</protein>
<dbReference type="RefSeq" id="WP_345270033.1">
    <property type="nucleotide sequence ID" value="NZ_BAABHB010000011.1"/>
</dbReference>